<keyword evidence="1" id="KW-1133">Transmembrane helix</keyword>
<dbReference type="AlphaFoldDB" id="A0A839ZXW1"/>
<organism evidence="2 3">
    <name type="scientific">Phenylobacterium haematophilum</name>
    <dbReference type="NCBI Taxonomy" id="98513"/>
    <lineage>
        <taxon>Bacteria</taxon>
        <taxon>Pseudomonadati</taxon>
        <taxon>Pseudomonadota</taxon>
        <taxon>Alphaproteobacteria</taxon>
        <taxon>Caulobacterales</taxon>
        <taxon>Caulobacteraceae</taxon>
        <taxon>Phenylobacterium</taxon>
    </lineage>
</organism>
<feature type="transmembrane region" description="Helical" evidence="1">
    <location>
        <begin position="122"/>
        <end position="143"/>
    </location>
</feature>
<name>A0A839ZXW1_9CAUL</name>
<dbReference type="Proteomes" id="UP000530564">
    <property type="component" value="Unassembled WGS sequence"/>
</dbReference>
<dbReference type="RefSeq" id="WP_183772162.1">
    <property type="nucleotide sequence ID" value="NZ_JACIDK010000002.1"/>
</dbReference>
<feature type="transmembrane region" description="Helical" evidence="1">
    <location>
        <begin position="89"/>
        <end position="110"/>
    </location>
</feature>
<protein>
    <submittedName>
        <fullName evidence="2">Uncharacterized protein</fullName>
    </submittedName>
</protein>
<accession>A0A839ZXW1</accession>
<feature type="transmembrane region" description="Helical" evidence="1">
    <location>
        <begin position="48"/>
        <end position="68"/>
    </location>
</feature>
<comment type="caution">
    <text evidence="2">The sequence shown here is derived from an EMBL/GenBank/DDBJ whole genome shotgun (WGS) entry which is preliminary data.</text>
</comment>
<sequence>MSFIKPWRDFRRMQDVAVGAAVLIYAGAVVNAFRVLPGGAELIAQRTLIWPAMFLFVSFVGPLAAPPLKRGLARYVWMSFQAGFGQTPISVLTGVGLLAAAALFIYWQVWAVGHGGRYPAGVFSGYAAGIGILAAQAVLVRALETVPEVRKQIEEREP</sequence>
<evidence type="ECO:0000313" key="2">
    <source>
        <dbReference type="EMBL" id="MBB3891365.1"/>
    </source>
</evidence>
<reference evidence="2 3" key="1">
    <citation type="submission" date="2020-08" db="EMBL/GenBank/DDBJ databases">
        <title>Genomic Encyclopedia of Type Strains, Phase IV (KMG-IV): sequencing the most valuable type-strain genomes for metagenomic binning, comparative biology and taxonomic classification.</title>
        <authorList>
            <person name="Goeker M."/>
        </authorList>
    </citation>
    <scope>NUCLEOTIDE SEQUENCE [LARGE SCALE GENOMIC DNA]</scope>
    <source>
        <strain evidence="2 3">DSM 21793</strain>
    </source>
</reference>
<dbReference type="EMBL" id="JACIDK010000002">
    <property type="protein sequence ID" value="MBB3891365.1"/>
    <property type="molecule type" value="Genomic_DNA"/>
</dbReference>
<keyword evidence="1" id="KW-0472">Membrane</keyword>
<gene>
    <name evidence="2" type="ORF">GGQ61_002082</name>
</gene>
<keyword evidence="1" id="KW-0812">Transmembrane</keyword>
<proteinExistence type="predicted"/>
<keyword evidence="3" id="KW-1185">Reference proteome</keyword>
<evidence type="ECO:0000313" key="3">
    <source>
        <dbReference type="Proteomes" id="UP000530564"/>
    </source>
</evidence>
<evidence type="ECO:0000256" key="1">
    <source>
        <dbReference type="SAM" id="Phobius"/>
    </source>
</evidence>